<reference evidence="1 2" key="1">
    <citation type="journal article" date="2014" name="Genome Announc.">
        <title>Draft Genome Sequence of the Antitrypanosomally Active Sponge-Associated Bacterium Actinokineospora sp. Strain EG49.</title>
        <authorList>
            <person name="Harjes J."/>
            <person name="Ryu T."/>
            <person name="Abdelmohsen U.R."/>
            <person name="Moitinho-Silva L."/>
            <person name="Horn H."/>
            <person name="Ravasi T."/>
            <person name="Hentschel U."/>
        </authorList>
    </citation>
    <scope>NUCLEOTIDE SEQUENCE [LARGE SCALE GENOMIC DNA]</scope>
    <source>
        <strain evidence="1 2">EG49</strain>
    </source>
</reference>
<name>W7IUE1_9PSEU</name>
<dbReference type="AlphaFoldDB" id="W7IUE1"/>
<keyword evidence="2" id="KW-1185">Reference proteome</keyword>
<proteinExistence type="predicted"/>
<sequence>MTDRDETTATTTDRYHYTRVVDIDGRTVRARVDRDRYINRSLAVAEVLNEHLTWTTLAAEAPSTWWHDTPNATSRVAAADPARFLRPVTDPLLRRAATILASPPTTTTISPHLHGAIAALLATSHGYNAEYHIDPDDITWAHTHGGALHIIEHPDGSVVFTKAHRPNCPFITSAGSSDCDEDCYFPHPADHHHDLDD</sequence>
<evidence type="ECO:0000313" key="2">
    <source>
        <dbReference type="Proteomes" id="UP000019277"/>
    </source>
</evidence>
<gene>
    <name evidence="1" type="ORF">UO65_0157</name>
</gene>
<evidence type="ECO:0000313" key="1">
    <source>
        <dbReference type="EMBL" id="EWC64550.1"/>
    </source>
</evidence>
<dbReference type="STRING" id="909613.UO65_0157"/>
<protein>
    <submittedName>
        <fullName evidence="1">Uncharacterized protein</fullName>
    </submittedName>
</protein>
<accession>W7IUE1</accession>
<dbReference type="Proteomes" id="UP000019277">
    <property type="component" value="Unassembled WGS sequence"/>
</dbReference>
<dbReference type="eggNOG" id="ENOG502ZS32">
    <property type="taxonomic scope" value="Bacteria"/>
</dbReference>
<comment type="caution">
    <text evidence="1">The sequence shown here is derived from an EMBL/GenBank/DDBJ whole genome shotgun (WGS) entry which is preliminary data.</text>
</comment>
<dbReference type="RefSeq" id="WP_233427388.1">
    <property type="nucleotide sequence ID" value="NZ_AYXG01000004.1"/>
</dbReference>
<dbReference type="EMBL" id="AYXG01000004">
    <property type="protein sequence ID" value="EWC64550.1"/>
    <property type="molecule type" value="Genomic_DNA"/>
</dbReference>
<organism evidence="1 2">
    <name type="scientific">Actinokineospora spheciospongiae</name>
    <dbReference type="NCBI Taxonomy" id="909613"/>
    <lineage>
        <taxon>Bacteria</taxon>
        <taxon>Bacillati</taxon>
        <taxon>Actinomycetota</taxon>
        <taxon>Actinomycetes</taxon>
        <taxon>Pseudonocardiales</taxon>
        <taxon>Pseudonocardiaceae</taxon>
        <taxon>Actinokineospora</taxon>
    </lineage>
</organism>